<dbReference type="PANTHER" id="PTHR47053:SF1">
    <property type="entry name" value="MUREIN DD-ENDOPEPTIDASE MEPH-RELATED"/>
    <property type="match status" value="1"/>
</dbReference>
<dbReference type="Pfam" id="PF00877">
    <property type="entry name" value="NLPC_P60"/>
    <property type="match status" value="1"/>
</dbReference>
<dbReference type="InterPro" id="IPR038765">
    <property type="entry name" value="Papain-like_cys_pep_sf"/>
</dbReference>
<dbReference type="PANTHER" id="PTHR47053">
    <property type="entry name" value="MUREIN DD-ENDOPEPTIDASE MEPH-RELATED"/>
    <property type="match status" value="1"/>
</dbReference>
<dbReference type="PROSITE" id="PS51935">
    <property type="entry name" value="NLPC_P60"/>
    <property type="match status" value="1"/>
</dbReference>
<comment type="similarity">
    <text evidence="1">Belongs to the peptidase C40 family.</text>
</comment>
<dbReference type="InterPro" id="IPR000064">
    <property type="entry name" value="NLP_P60_dom"/>
</dbReference>
<evidence type="ECO:0000256" key="2">
    <source>
        <dbReference type="ARBA" id="ARBA00022670"/>
    </source>
</evidence>
<protein>
    <recommendedName>
        <fullName evidence="5">NlpC/P60 domain-containing protein</fullName>
    </recommendedName>
</protein>
<dbReference type="AlphaFoldDB" id="A0A9X5N3E5"/>
<evidence type="ECO:0000256" key="4">
    <source>
        <dbReference type="ARBA" id="ARBA00022807"/>
    </source>
</evidence>
<evidence type="ECO:0000256" key="3">
    <source>
        <dbReference type="ARBA" id="ARBA00022801"/>
    </source>
</evidence>
<dbReference type="EMBL" id="LXLI01000021">
    <property type="protein sequence ID" value="OFC92670.1"/>
    <property type="molecule type" value="Genomic_DNA"/>
</dbReference>
<keyword evidence="3" id="KW-0378">Hydrolase</keyword>
<gene>
    <name evidence="6" type="ORF">BTGOE4_25960</name>
</gene>
<evidence type="ECO:0000313" key="6">
    <source>
        <dbReference type="EMBL" id="OFC92670.1"/>
    </source>
</evidence>
<comment type="caution">
    <text evidence="6">The sequence shown here is derived from an EMBL/GenBank/DDBJ whole genome shotgun (WGS) entry which is preliminary data.</text>
</comment>
<evidence type="ECO:0000256" key="1">
    <source>
        <dbReference type="ARBA" id="ARBA00007074"/>
    </source>
</evidence>
<keyword evidence="2" id="KW-0645">Protease</keyword>
<dbReference type="GO" id="GO:0008234">
    <property type="term" value="F:cysteine-type peptidase activity"/>
    <property type="evidence" value="ECO:0007669"/>
    <property type="project" value="UniProtKB-KW"/>
</dbReference>
<proteinExistence type="inferred from homology"/>
<evidence type="ECO:0000259" key="5">
    <source>
        <dbReference type="PROSITE" id="PS51935"/>
    </source>
</evidence>
<feature type="domain" description="NlpC/P60" evidence="5">
    <location>
        <begin position="1"/>
        <end position="82"/>
    </location>
</feature>
<dbReference type="Proteomes" id="UP000175994">
    <property type="component" value="Unassembled WGS sequence"/>
</dbReference>
<dbReference type="GO" id="GO:0006508">
    <property type="term" value="P:proteolysis"/>
    <property type="evidence" value="ECO:0007669"/>
    <property type="project" value="UniProtKB-KW"/>
</dbReference>
<dbReference type="SUPFAM" id="SSF54001">
    <property type="entry name" value="Cysteine proteinases"/>
    <property type="match status" value="1"/>
</dbReference>
<organism evidence="6 7">
    <name type="scientific">Bacillus thuringiensis</name>
    <dbReference type="NCBI Taxonomy" id="1428"/>
    <lineage>
        <taxon>Bacteria</taxon>
        <taxon>Bacillati</taxon>
        <taxon>Bacillota</taxon>
        <taxon>Bacilli</taxon>
        <taxon>Bacillales</taxon>
        <taxon>Bacillaceae</taxon>
        <taxon>Bacillus</taxon>
        <taxon>Bacillus cereus group</taxon>
    </lineage>
</organism>
<dbReference type="Gene3D" id="3.90.1720.10">
    <property type="entry name" value="endopeptidase domain like (from Nostoc punctiforme)"/>
    <property type="match status" value="1"/>
</dbReference>
<accession>A0A9X5N3E5</accession>
<evidence type="ECO:0000313" key="7">
    <source>
        <dbReference type="Proteomes" id="UP000175994"/>
    </source>
</evidence>
<dbReference type="InterPro" id="IPR051202">
    <property type="entry name" value="Peptidase_C40"/>
</dbReference>
<sequence length="82" mass="9150">MYTSPIGAVSTETLNKIGTKVSANDMKPGDVIFFDTYKHDGHVGIVIDKNTFIGCQTNKGVSIEDLNNPYWKKVFSGHVRRF</sequence>
<keyword evidence="4" id="KW-0788">Thiol protease</keyword>
<name>A0A9X5N3E5_BACTU</name>
<reference evidence="6 7" key="1">
    <citation type="submission" date="2016-04" db="EMBL/GenBank/DDBJ databases">
        <title>Bacillus thuringiensis and Bacillus weihenstephanensis as novel biocontrol agents of wilt causing Verticillium species.</title>
        <authorList>
            <person name="Hollensteiner J."/>
            <person name="Wemheuer F."/>
            <person name="Harting R."/>
            <person name="Kolarzyk A."/>
            <person name="Diaz-Valerio S."/>
            <person name="Poehlein A."/>
            <person name="Brzuszkiewicz E."/>
            <person name="Nesemann K."/>
            <person name="Braus-Stromeyer S."/>
            <person name="Braus G."/>
            <person name="Daniel R."/>
            <person name="Liesegang H."/>
        </authorList>
    </citation>
    <scope>NUCLEOTIDE SEQUENCE [LARGE SCALE GENOMIC DNA]</scope>
    <source>
        <strain evidence="6 7">GOE4</strain>
    </source>
</reference>